<accession>A0A327WPI7</accession>
<dbReference type="OrthoDB" id="9793216at2"/>
<dbReference type="Gene3D" id="1.20.120.450">
    <property type="entry name" value="dinb family like domain"/>
    <property type="match status" value="1"/>
</dbReference>
<name>A0A327WPI7_LARAB</name>
<proteinExistence type="predicted"/>
<gene>
    <name evidence="2" type="ORF">LX87_04164</name>
</gene>
<dbReference type="Proteomes" id="UP000248790">
    <property type="component" value="Unassembled WGS sequence"/>
</dbReference>
<sequence>MKKPSTAEYPSDSFFAKYIDLVDTENVTELLRQQFTVVESLYKNLTGVQQDYRYAEGKWSPREMLGHMIDTERIFAYRALCIARGEHQSLPGFDENAYVKNANFGAQSQQQLLNQYGYVRQSTLALVESLPEEAQERVGTANGLPVSARALFAILAGHERHHLNVLAERYGLK</sequence>
<dbReference type="InterPro" id="IPR034660">
    <property type="entry name" value="DinB/YfiT-like"/>
</dbReference>
<keyword evidence="3" id="KW-1185">Reference proteome</keyword>
<evidence type="ECO:0000313" key="2">
    <source>
        <dbReference type="EMBL" id="RAJ94278.1"/>
    </source>
</evidence>
<dbReference type="InterPro" id="IPR024775">
    <property type="entry name" value="DinB-like"/>
</dbReference>
<comment type="caution">
    <text evidence="2">The sequence shown here is derived from an EMBL/GenBank/DDBJ whole genome shotgun (WGS) entry which is preliminary data.</text>
</comment>
<organism evidence="2 3">
    <name type="scientific">Larkinella arboricola</name>
    <dbReference type="NCBI Taxonomy" id="643671"/>
    <lineage>
        <taxon>Bacteria</taxon>
        <taxon>Pseudomonadati</taxon>
        <taxon>Bacteroidota</taxon>
        <taxon>Cytophagia</taxon>
        <taxon>Cytophagales</taxon>
        <taxon>Spirosomataceae</taxon>
        <taxon>Larkinella</taxon>
    </lineage>
</organism>
<dbReference type="Pfam" id="PF12867">
    <property type="entry name" value="DinB_2"/>
    <property type="match status" value="1"/>
</dbReference>
<evidence type="ECO:0000259" key="1">
    <source>
        <dbReference type="Pfam" id="PF12867"/>
    </source>
</evidence>
<reference evidence="2 3" key="1">
    <citation type="submission" date="2018-06" db="EMBL/GenBank/DDBJ databases">
        <title>Genomic Encyclopedia of Archaeal and Bacterial Type Strains, Phase II (KMG-II): from individual species to whole genera.</title>
        <authorList>
            <person name="Goeker M."/>
        </authorList>
    </citation>
    <scope>NUCLEOTIDE SEQUENCE [LARGE SCALE GENOMIC DNA]</scope>
    <source>
        <strain evidence="2 3">DSM 21851</strain>
    </source>
</reference>
<dbReference type="RefSeq" id="WP_111630180.1">
    <property type="nucleotide sequence ID" value="NZ_QLMC01000005.1"/>
</dbReference>
<dbReference type="AlphaFoldDB" id="A0A327WPI7"/>
<dbReference type="EMBL" id="QLMC01000005">
    <property type="protein sequence ID" value="RAJ94278.1"/>
    <property type="molecule type" value="Genomic_DNA"/>
</dbReference>
<feature type="domain" description="DinB-like" evidence="1">
    <location>
        <begin position="31"/>
        <end position="165"/>
    </location>
</feature>
<evidence type="ECO:0000313" key="3">
    <source>
        <dbReference type="Proteomes" id="UP000248790"/>
    </source>
</evidence>
<dbReference type="SUPFAM" id="SSF109854">
    <property type="entry name" value="DinB/YfiT-like putative metalloenzymes"/>
    <property type="match status" value="1"/>
</dbReference>
<protein>
    <submittedName>
        <fullName evidence="2">DinB family protein</fullName>
    </submittedName>
</protein>